<keyword evidence="4 10" id="KW-0812">Transmembrane</keyword>
<evidence type="ECO:0000256" key="9">
    <source>
        <dbReference type="ARBA" id="ARBA00023136"/>
    </source>
</evidence>
<proteinExistence type="predicted"/>
<keyword evidence="8" id="KW-0482">Metalloprotease</keyword>
<accession>A0A382TQ51</accession>
<keyword evidence="7 10" id="KW-1133">Transmembrane helix</keyword>
<dbReference type="InterPro" id="IPR041489">
    <property type="entry name" value="PDZ_6"/>
</dbReference>
<evidence type="ECO:0000256" key="8">
    <source>
        <dbReference type="ARBA" id="ARBA00023049"/>
    </source>
</evidence>
<dbReference type="PANTHER" id="PTHR42837:SF2">
    <property type="entry name" value="MEMBRANE METALLOPROTEASE ARASP2, CHLOROPLASTIC-RELATED"/>
    <property type="match status" value="1"/>
</dbReference>
<evidence type="ECO:0000256" key="1">
    <source>
        <dbReference type="ARBA" id="ARBA00001947"/>
    </source>
</evidence>
<dbReference type="InterPro" id="IPR001478">
    <property type="entry name" value="PDZ"/>
</dbReference>
<comment type="cofactor">
    <cofactor evidence="1">
        <name>Zn(2+)</name>
        <dbReference type="ChEBI" id="CHEBI:29105"/>
    </cofactor>
</comment>
<feature type="non-terminal residue" evidence="12">
    <location>
        <position position="235"/>
    </location>
</feature>
<name>A0A382TQ51_9ZZZZ</name>
<evidence type="ECO:0000313" key="12">
    <source>
        <dbReference type="EMBL" id="SVD23621.1"/>
    </source>
</evidence>
<organism evidence="12">
    <name type="scientific">marine metagenome</name>
    <dbReference type="NCBI Taxonomy" id="408172"/>
    <lineage>
        <taxon>unclassified sequences</taxon>
        <taxon>metagenomes</taxon>
        <taxon>ecological metagenomes</taxon>
    </lineage>
</organism>
<dbReference type="SUPFAM" id="SSF50156">
    <property type="entry name" value="PDZ domain-like"/>
    <property type="match status" value="2"/>
</dbReference>
<dbReference type="AlphaFoldDB" id="A0A382TQ51"/>
<dbReference type="SMART" id="SM00228">
    <property type="entry name" value="PDZ"/>
    <property type="match status" value="1"/>
</dbReference>
<evidence type="ECO:0000256" key="4">
    <source>
        <dbReference type="ARBA" id="ARBA00022692"/>
    </source>
</evidence>
<dbReference type="NCBIfam" id="TIGR00054">
    <property type="entry name" value="RIP metalloprotease RseP"/>
    <property type="match status" value="1"/>
</dbReference>
<evidence type="ECO:0000256" key="7">
    <source>
        <dbReference type="ARBA" id="ARBA00022989"/>
    </source>
</evidence>
<dbReference type="GO" id="GO:0006508">
    <property type="term" value="P:proteolysis"/>
    <property type="evidence" value="ECO:0007669"/>
    <property type="project" value="UniProtKB-KW"/>
</dbReference>
<evidence type="ECO:0000256" key="6">
    <source>
        <dbReference type="ARBA" id="ARBA00022833"/>
    </source>
</evidence>
<dbReference type="GO" id="GO:0004222">
    <property type="term" value="F:metalloendopeptidase activity"/>
    <property type="evidence" value="ECO:0007669"/>
    <property type="project" value="InterPro"/>
</dbReference>
<evidence type="ECO:0000256" key="3">
    <source>
        <dbReference type="ARBA" id="ARBA00022670"/>
    </source>
</evidence>
<feature type="transmembrane region" description="Helical" evidence="10">
    <location>
        <begin position="88"/>
        <end position="112"/>
    </location>
</feature>
<dbReference type="InterPro" id="IPR008915">
    <property type="entry name" value="Peptidase_M50"/>
</dbReference>
<evidence type="ECO:0000259" key="11">
    <source>
        <dbReference type="SMART" id="SM00228"/>
    </source>
</evidence>
<keyword evidence="3" id="KW-0645">Protease</keyword>
<comment type="subcellular location">
    <subcellularLocation>
        <location evidence="2">Membrane</location>
        <topology evidence="2">Multi-pass membrane protein</topology>
    </subcellularLocation>
</comment>
<feature type="non-terminal residue" evidence="12">
    <location>
        <position position="1"/>
    </location>
</feature>
<sequence>VVIGIHELGHFLAARKFGVHVIRFKIGFGKTLMSKFDKRGTEFSLGLLPLGGYVQMLGEDNPLQGEEEKEGSSNKLTSYPEVSLGARAIITAAGPVANFLLAIFAYFLIFIIGTKDLAPVVGYVYENSLAEEVGLEVGDRILSIDEKEISKLSDLNEVLASRVGETGTLNVQYLKEERTQELSGSVFIEDWLGSDLNQSIIRSFGISPFSIVEIFEVIPESSAEKSGLLKGDKIL</sequence>
<dbReference type="InterPro" id="IPR036034">
    <property type="entry name" value="PDZ_sf"/>
</dbReference>
<gene>
    <name evidence="12" type="ORF">METZ01_LOCUS376475</name>
</gene>
<protein>
    <recommendedName>
        <fullName evidence="11">PDZ domain-containing protein</fullName>
    </recommendedName>
</protein>
<reference evidence="12" key="1">
    <citation type="submission" date="2018-05" db="EMBL/GenBank/DDBJ databases">
        <authorList>
            <person name="Lanie J.A."/>
            <person name="Ng W.-L."/>
            <person name="Kazmierczak K.M."/>
            <person name="Andrzejewski T.M."/>
            <person name="Davidsen T.M."/>
            <person name="Wayne K.J."/>
            <person name="Tettelin H."/>
            <person name="Glass J.I."/>
            <person name="Rusch D."/>
            <person name="Podicherti R."/>
            <person name="Tsui H.-C.T."/>
            <person name="Winkler M.E."/>
        </authorList>
    </citation>
    <scope>NUCLEOTIDE SEQUENCE</scope>
</reference>
<dbReference type="GO" id="GO:0016020">
    <property type="term" value="C:membrane"/>
    <property type="evidence" value="ECO:0007669"/>
    <property type="project" value="UniProtKB-SubCell"/>
</dbReference>
<keyword evidence="9 10" id="KW-0472">Membrane</keyword>
<dbReference type="InterPro" id="IPR004387">
    <property type="entry name" value="Pept_M50_Zn"/>
</dbReference>
<dbReference type="Pfam" id="PF17820">
    <property type="entry name" value="PDZ_6"/>
    <property type="match status" value="1"/>
</dbReference>
<keyword evidence="6" id="KW-0862">Zinc</keyword>
<evidence type="ECO:0000256" key="5">
    <source>
        <dbReference type="ARBA" id="ARBA00022801"/>
    </source>
</evidence>
<dbReference type="Pfam" id="PF02163">
    <property type="entry name" value="Peptidase_M50"/>
    <property type="match status" value="1"/>
</dbReference>
<keyword evidence="5" id="KW-0378">Hydrolase</keyword>
<dbReference type="CDD" id="cd06163">
    <property type="entry name" value="S2P-M50_PDZ_RseP-like"/>
    <property type="match status" value="1"/>
</dbReference>
<evidence type="ECO:0000256" key="2">
    <source>
        <dbReference type="ARBA" id="ARBA00004141"/>
    </source>
</evidence>
<feature type="domain" description="PDZ" evidence="11">
    <location>
        <begin position="105"/>
        <end position="175"/>
    </location>
</feature>
<dbReference type="EMBL" id="UINC01137965">
    <property type="protein sequence ID" value="SVD23621.1"/>
    <property type="molecule type" value="Genomic_DNA"/>
</dbReference>
<dbReference type="PANTHER" id="PTHR42837">
    <property type="entry name" value="REGULATOR OF SIGMA-E PROTEASE RSEP"/>
    <property type="match status" value="1"/>
</dbReference>
<evidence type="ECO:0000256" key="10">
    <source>
        <dbReference type="SAM" id="Phobius"/>
    </source>
</evidence>
<dbReference type="Gene3D" id="2.30.42.10">
    <property type="match status" value="1"/>
</dbReference>